<comment type="similarity">
    <text evidence="1">Belongs to the glycosyltransferase group 1 family. Glycosyltransferase 4 subfamily.</text>
</comment>
<evidence type="ECO:0000256" key="2">
    <source>
        <dbReference type="ARBA" id="ARBA00022676"/>
    </source>
</evidence>
<evidence type="ECO:0000256" key="4">
    <source>
        <dbReference type="SAM" id="MobiDB-lite"/>
    </source>
</evidence>
<dbReference type="SUPFAM" id="SSF53756">
    <property type="entry name" value="UDP-Glycosyltransferase/glycogen phosphorylase"/>
    <property type="match status" value="1"/>
</dbReference>
<keyword evidence="6" id="KW-1185">Reference proteome</keyword>
<organism evidence="5 6">
    <name type="scientific">Sulfitobacter albidus</name>
    <dbReference type="NCBI Taxonomy" id="2829501"/>
    <lineage>
        <taxon>Bacteria</taxon>
        <taxon>Pseudomonadati</taxon>
        <taxon>Pseudomonadota</taxon>
        <taxon>Alphaproteobacteria</taxon>
        <taxon>Rhodobacterales</taxon>
        <taxon>Roseobacteraceae</taxon>
        <taxon>Sulfitobacter</taxon>
    </lineage>
</organism>
<dbReference type="PANTHER" id="PTHR12526:SF640">
    <property type="entry name" value="COLANIC ACID BIOSYNTHESIS GLYCOSYLTRANSFERASE WCAL-RELATED"/>
    <property type="match status" value="1"/>
</dbReference>
<feature type="compositionally biased region" description="Polar residues" evidence="4">
    <location>
        <begin position="20"/>
        <end position="31"/>
    </location>
</feature>
<evidence type="ECO:0000313" key="5">
    <source>
        <dbReference type="EMBL" id="QUJ77994.1"/>
    </source>
</evidence>
<keyword evidence="2" id="KW-0328">Glycosyltransferase</keyword>
<keyword evidence="3" id="KW-0808">Transferase</keyword>
<dbReference type="PANTHER" id="PTHR12526">
    <property type="entry name" value="GLYCOSYLTRANSFERASE"/>
    <property type="match status" value="1"/>
</dbReference>
<evidence type="ECO:0000313" key="6">
    <source>
        <dbReference type="Proteomes" id="UP000683291"/>
    </source>
</evidence>
<feature type="region of interest" description="Disordered" evidence="4">
    <location>
        <begin position="1"/>
        <end position="31"/>
    </location>
</feature>
<dbReference type="CDD" id="cd03801">
    <property type="entry name" value="GT4_PimA-like"/>
    <property type="match status" value="1"/>
</dbReference>
<sequence>MRPVRGPSRRPRDLPKPRPASSTPSPRGSSRYWSWTVTDPARIEVIAPNFKRRLSGVTATVVRLVPVQAREIGIVATGPVIPPHVPQIPLRALLTLPRRTPRVWHARRNVEMIGGLALKHLLRKDLRLIFTSASQRKQTGLTRWLIRRMQAVVATSDKTAAYLDVPATVILHGIDTDGFTPAPDRAALRARMGVPVEGPLIGCYGRIRAQKGTDAYVDAMIAALPGHPGATALVMGRAVDKDRAFLGDLKARVAQAGLSDRILFKPEVPTEAMADWYAALDLYVAPQRWEGFGLTPIEAMATGCPVVATRVGAFDQIVTEDTGLLVPPGDIPALTNAIGDALSDKPRLTAWRTAARDRALTDFSIEREARALITLYRELLSR</sequence>
<reference evidence="5" key="1">
    <citation type="submission" date="2021-04" db="EMBL/GenBank/DDBJ databases">
        <title>Complete genome sequence for Sulfitobacter sp. strain JK7-1.</title>
        <authorList>
            <person name="Park S.-J."/>
        </authorList>
    </citation>
    <scope>NUCLEOTIDE SEQUENCE</scope>
    <source>
        <strain evidence="5">JK7-1</strain>
    </source>
</reference>
<dbReference type="GO" id="GO:0016757">
    <property type="term" value="F:glycosyltransferase activity"/>
    <property type="evidence" value="ECO:0007669"/>
    <property type="project" value="UniProtKB-KW"/>
</dbReference>
<evidence type="ECO:0000256" key="3">
    <source>
        <dbReference type="ARBA" id="ARBA00022679"/>
    </source>
</evidence>
<dbReference type="Pfam" id="PF13692">
    <property type="entry name" value="Glyco_trans_1_4"/>
    <property type="match status" value="1"/>
</dbReference>
<accession>A0A975JGB3</accession>
<evidence type="ECO:0000256" key="1">
    <source>
        <dbReference type="ARBA" id="ARBA00009481"/>
    </source>
</evidence>
<dbReference type="KEGG" id="sual:KDD17_08445"/>
<gene>
    <name evidence="5" type="ORF">KDD17_08445</name>
</gene>
<dbReference type="Proteomes" id="UP000683291">
    <property type="component" value="Chromosome 1"/>
</dbReference>
<name>A0A975JGB3_9RHOB</name>
<dbReference type="Gene3D" id="3.40.50.2000">
    <property type="entry name" value="Glycogen Phosphorylase B"/>
    <property type="match status" value="2"/>
</dbReference>
<dbReference type="AlphaFoldDB" id="A0A975JGB3"/>
<protein>
    <submittedName>
        <fullName evidence="5">Glycosyltransferase family 4 protein</fullName>
    </submittedName>
</protein>
<proteinExistence type="inferred from homology"/>
<dbReference type="EMBL" id="CP073581">
    <property type="protein sequence ID" value="QUJ77994.1"/>
    <property type="molecule type" value="Genomic_DNA"/>
</dbReference>